<dbReference type="Proteomes" id="UP000035740">
    <property type="component" value="Unassembled WGS sequence"/>
</dbReference>
<evidence type="ECO:0000313" key="4">
    <source>
        <dbReference type="Proteomes" id="UP000035740"/>
    </source>
</evidence>
<feature type="compositionally biased region" description="Polar residues" evidence="2">
    <location>
        <begin position="145"/>
        <end position="168"/>
    </location>
</feature>
<dbReference type="PANTHER" id="PTHR33701:SF2">
    <property type="entry name" value="TRANSMEMBRANE PROTEIN"/>
    <property type="match status" value="1"/>
</dbReference>
<dbReference type="eggNOG" id="ENOG502RZHI">
    <property type="taxonomic scope" value="Eukaryota"/>
</dbReference>
<name>A0A0J8BAA7_BETVV</name>
<reference evidence="3 4" key="1">
    <citation type="journal article" date="2014" name="Nature">
        <title>The genome of the recently domesticated crop plant sugar beet (Beta vulgaris).</title>
        <authorList>
            <person name="Dohm J.C."/>
            <person name="Minoche A.E."/>
            <person name="Holtgrawe D."/>
            <person name="Capella-Gutierrez S."/>
            <person name="Zakrzewski F."/>
            <person name="Tafer H."/>
            <person name="Rupp O."/>
            <person name="Sorensen T.R."/>
            <person name="Stracke R."/>
            <person name="Reinhardt R."/>
            <person name="Goesmann A."/>
            <person name="Kraft T."/>
            <person name="Schulz B."/>
            <person name="Stadler P.F."/>
            <person name="Schmidt T."/>
            <person name="Gabaldon T."/>
            <person name="Lehrach H."/>
            <person name="Weisshaar B."/>
            <person name="Himmelbauer H."/>
        </authorList>
    </citation>
    <scope>NUCLEOTIDE SEQUENCE [LARGE SCALE GENOMIC DNA]</scope>
    <source>
        <tissue evidence="3">Taproot</tissue>
    </source>
</reference>
<dbReference type="EMBL" id="KQ090354">
    <property type="protein sequence ID" value="KMS96898.1"/>
    <property type="molecule type" value="Genomic_DNA"/>
</dbReference>
<evidence type="ECO:0000256" key="2">
    <source>
        <dbReference type="SAM" id="MobiDB-lite"/>
    </source>
</evidence>
<keyword evidence="4" id="KW-1185">Reference proteome</keyword>
<dbReference type="OMA" id="NEITHDA"/>
<dbReference type="AlphaFoldDB" id="A0A0J8BAA7"/>
<dbReference type="OrthoDB" id="1939750at2759"/>
<dbReference type="Gramene" id="KMS96898">
    <property type="protein sequence ID" value="KMS96898"/>
    <property type="gene ID" value="BVRB_7g180550"/>
</dbReference>
<proteinExistence type="predicted"/>
<dbReference type="PANTHER" id="PTHR33701">
    <property type="entry name" value="TRANSMEMBRANE PROTEIN"/>
    <property type="match status" value="1"/>
</dbReference>
<feature type="coiled-coil region" evidence="1">
    <location>
        <begin position="16"/>
        <end position="65"/>
    </location>
</feature>
<gene>
    <name evidence="3" type="ORF">BVRB_7g180550</name>
</gene>
<accession>A0A0J8BAA7</accession>
<organism evidence="3 4">
    <name type="scientific">Beta vulgaris subsp. vulgaris</name>
    <name type="common">Beet</name>
    <dbReference type="NCBI Taxonomy" id="3555"/>
    <lineage>
        <taxon>Eukaryota</taxon>
        <taxon>Viridiplantae</taxon>
        <taxon>Streptophyta</taxon>
        <taxon>Embryophyta</taxon>
        <taxon>Tracheophyta</taxon>
        <taxon>Spermatophyta</taxon>
        <taxon>Magnoliopsida</taxon>
        <taxon>eudicotyledons</taxon>
        <taxon>Gunneridae</taxon>
        <taxon>Pentapetalae</taxon>
        <taxon>Caryophyllales</taxon>
        <taxon>Chenopodiaceae</taxon>
        <taxon>Betoideae</taxon>
        <taxon>Beta</taxon>
    </lineage>
</organism>
<protein>
    <submittedName>
        <fullName evidence="3">Uncharacterized protein</fullName>
    </submittedName>
</protein>
<feature type="compositionally biased region" description="Polar residues" evidence="2">
    <location>
        <begin position="114"/>
        <end position="123"/>
    </location>
</feature>
<sequence length="242" mass="27127">MQGQEALRTVECLRGRLQAERAASRAAEQNAELLAKQLEDLEKQLKIERKSTRKAEKKLNFLKKKLELLKIPFSINISEECERSISSNNSESSCLSSIASASFDHQDLLPEFQTSKSSSTTSDMAEEAQSEISVQNKSHDINKCDGSQINSSAGQQESDQLCHGSQRQALDKRMNKHENEENQDDHHVDNSLALVPVTSIIDFNNSSNGMMKLKSENVREVLDTLRHIRSNLQKLIGGEAHH</sequence>
<evidence type="ECO:0000313" key="3">
    <source>
        <dbReference type="EMBL" id="KMS96898.1"/>
    </source>
</evidence>
<feature type="region of interest" description="Disordered" evidence="2">
    <location>
        <begin position="114"/>
        <end position="171"/>
    </location>
</feature>
<evidence type="ECO:0000256" key="1">
    <source>
        <dbReference type="SAM" id="Coils"/>
    </source>
</evidence>
<keyword evidence="1" id="KW-0175">Coiled coil</keyword>